<dbReference type="EMBL" id="SLWN01000004">
    <property type="protein sequence ID" value="TCO32498.1"/>
    <property type="molecule type" value="Genomic_DNA"/>
</dbReference>
<dbReference type="InterPro" id="IPR050772">
    <property type="entry name" value="Hydratase-Decarb/MhpD_sf"/>
</dbReference>
<dbReference type="InterPro" id="IPR011234">
    <property type="entry name" value="Fumarylacetoacetase-like_C"/>
</dbReference>
<dbReference type="PANTHER" id="PTHR30143:SF0">
    <property type="entry name" value="2-KETO-4-PENTENOATE HYDRATASE"/>
    <property type="match status" value="1"/>
</dbReference>
<dbReference type="GO" id="GO:0008684">
    <property type="term" value="F:2-oxopent-4-enoate hydratase activity"/>
    <property type="evidence" value="ECO:0007669"/>
    <property type="project" value="TreeGrafter"/>
</dbReference>
<dbReference type="Proteomes" id="UP000294508">
    <property type="component" value="Unassembled WGS sequence"/>
</dbReference>
<organism evidence="3 4">
    <name type="scientific">Kribbella steppae</name>
    <dbReference type="NCBI Taxonomy" id="2512223"/>
    <lineage>
        <taxon>Bacteria</taxon>
        <taxon>Bacillati</taxon>
        <taxon>Actinomycetota</taxon>
        <taxon>Actinomycetes</taxon>
        <taxon>Propionibacteriales</taxon>
        <taxon>Kribbellaceae</taxon>
        <taxon>Kribbella</taxon>
    </lineage>
</organism>
<dbReference type="PANTHER" id="PTHR30143">
    <property type="entry name" value="ACID HYDRATASE"/>
    <property type="match status" value="1"/>
</dbReference>
<evidence type="ECO:0000259" key="2">
    <source>
        <dbReference type="Pfam" id="PF01557"/>
    </source>
</evidence>
<dbReference type="SUPFAM" id="SSF56529">
    <property type="entry name" value="FAH"/>
    <property type="match status" value="1"/>
</dbReference>
<accession>A0A4R2HPR7</accession>
<comment type="caution">
    <text evidence="3">The sequence shown here is derived from an EMBL/GenBank/DDBJ whole genome shotgun (WGS) entry which is preliminary data.</text>
</comment>
<dbReference type="AlphaFoldDB" id="A0A4R2HPR7"/>
<dbReference type="GO" id="GO:0005737">
    <property type="term" value="C:cytoplasm"/>
    <property type="evidence" value="ECO:0007669"/>
    <property type="project" value="TreeGrafter"/>
</dbReference>
<keyword evidence="4" id="KW-1185">Reference proteome</keyword>
<name>A0A4R2HPR7_9ACTN</name>
<dbReference type="InterPro" id="IPR036663">
    <property type="entry name" value="Fumarylacetoacetase_C_sf"/>
</dbReference>
<sequence length="266" mass="28038">MIDRRHVADLLWQAEQDVAPIDPLSQTWPTLDLADAYAIQQDNVVRRLAAGATVVGHKVGLTSVASQQLLGVDQPDFGHLLDDMVHRDGAAVPAGHYCQPRIEPEICFRLARPLRGPGVTVQDVLAATEAVAPALEIVDSRIRDWKITLVDTVADNASAAGMVHGAWTPIDQVPDLAKVTVDLFIDGQAIDSGAGEVVLGHPAEAVAWLANTLATFDAALEPGHLILPGAMTSAPFVTAGEKVEAVFSTLGPVSATFRATRAGGQS</sequence>
<reference evidence="3 4" key="1">
    <citation type="journal article" date="2015" name="Stand. Genomic Sci.">
        <title>Genomic Encyclopedia of Bacterial and Archaeal Type Strains, Phase III: the genomes of soil and plant-associated and newly described type strains.</title>
        <authorList>
            <person name="Whitman W.B."/>
            <person name="Woyke T."/>
            <person name="Klenk H.P."/>
            <person name="Zhou Y."/>
            <person name="Lilburn T.G."/>
            <person name="Beck B.J."/>
            <person name="De Vos P."/>
            <person name="Vandamme P."/>
            <person name="Eisen J.A."/>
            <person name="Garrity G."/>
            <person name="Hugenholtz P."/>
            <person name="Kyrpides N.C."/>
        </authorList>
    </citation>
    <scope>NUCLEOTIDE SEQUENCE [LARGE SCALE GENOMIC DNA]</scope>
    <source>
        <strain evidence="3 4">VKM Ac-2572</strain>
    </source>
</reference>
<dbReference type="Pfam" id="PF01557">
    <property type="entry name" value="FAA_hydrolase"/>
    <property type="match status" value="1"/>
</dbReference>
<feature type="domain" description="Fumarylacetoacetase-like C-terminal" evidence="2">
    <location>
        <begin position="87"/>
        <end position="257"/>
    </location>
</feature>
<evidence type="ECO:0000256" key="1">
    <source>
        <dbReference type="ARBA" id="ARBA00023239"/>
    </source>
</evidence>
<dbReference type="RefSeq" id="WP_132209293.1">
    <property type="nucleotide sequence ID" value="NZ_SLWN01000004.1"/>
</dbReference>
<keyword evidence="1" id="KW-0456">Lyase</keyword>
<proteinExistence type="predicted"/>
<dbReference type="Gene3D" id="3.90.850.10">
    <property type="entry name" value="Fumarylacetoacetase-like, C-terminal domain"/>
    <property type="match status" value="1"/>
</dbReference>
<protein>
    <submittedName>
        <fullName evidence="3">2-oxo-3-hexenedioate decarboxylase/2-keto-4-pentenoate hydratase</fullName>
    </submittedName>
</protein>
<dbReference type="OrthoDB" id="9792137at2"/>
<gene>
    <name evidence="3" type="ORF">EV652_104104</name>
</gene>
<evidence type="ECO:0000313" key="4">
    <source>
        <dbReference type="Proteomes" id="UP000294508"/>
    </source>
</evidence>
<evidence type="ECO:0000313" key="3">
    <source>
        <dbReference type="EMBL" id="TCO32498.1"/>
    </source>
</evidence>